<evidence type="ECO:0000256" key="2">
    <source>
        <dbReference type="SAM" id="Phobius"/>
    </source>
</evidence>
<dbReference type="Proteomes" id="UP001374579">
    <property type="component" value="Unassembled WGS sequence"/>
</dbReference>
<dbReference type="EMBL" id="JBAMIC010000003">
    <property type="protein sequence ID" value="KAK7109527.1"/>
    <property type="molecule type" value="Genomic_DNA"/>
</dbReference>
<organism evidence="3 4">
    <name type="scientific">Littorina saxatilis</name>
    <dbReference type="NCBI Taxonomy" id="31220"/>
    <lineage>
        <taxon>Eukaryota</taxon>
        <taxon>Metazoa</taxon>
        <taxon>Spiralia</taxon>
        <taxon>Lophotrochozoa</taxon>
        <taxon>Mollusca</taxon>
        <taxon>Gastropoda</taxon>
        <taxon>Caenogastropoda</taxon>
        <taxon>Littorinimorpha</taxon>
        <taxon>Littorinoidea</taxon>
        <taxon>Littorinidae</taxon>
        <taxon>Littorina</taxon>
    </lineage>
</organism>
<evidence type="ECO:0000313" key="3">
    <source>
        <dbReference type="EMBL" id="KAK7109527.1"/>
    </source>
</evidence>
<feature type="compositionally biased region" description="Pro residues" evidence="1">
    <location>
        <begin position="187"/>
        <end position="203"/>
    </location>
</feature>
<keyword evidence="2" id="KW-1133">Transmembrane helix</keyword>
<keyword evidence="2" id="KW-0812">Transmembrane</keyword>
<reference evidence="3 4" key="1">
    <citation type="submission" date="2024-02" db="EMBL/GenBank/DDBJ databases">
        <title>Chromosome-scale genome assembly of the rough periwinkle Littorina saxatilis.</title>
        <authorList>
            <person name="De Jode A."/>
            <person name="Faria R."/>
            <person name="Formenti G."/>
            <person name="Sims Y."/>
            <person name="Smith T.P."/>
            <person name="Tracey A."/>
            <person name="Wood J.M.D."/>
            <person name="Zagrodzka Z.B."/>
            <person name="Johannesson K."/>
            <person name="Butlin R.K."/>
            <person name="Leder E.H."/>
        </authorList>
    </citation>
    <scope>NUCLEOTIDE SEQUENCE [LARGE SCALE GENOMIC DNA]</scope>
    <source>
        <strain evidence="3">Snail1</strain>
        <tissue evidence="3">Muscle</tissue>
    </source>
</reference>
<name>A0AAN9BPY2_9CAEN</name>
<accession>A0AAN9BPY2</accession>
<sequence>MLPLTFASIGRKTQTESVQARADRSSTVTANPVMTELNMEPEISDRDLLLAFDRSFDPPSECGVQRCRDSFPEFIYIVVVPAAVLLLVIHVILFSLLVCCCVKRRRKPVAESEEQLAMYEAIRRASAGVRRMSHGATTPLLDSRSGSMSLVRNDHRRRGFRPRDSCHSAPGTLQRHRNRESAHLQETPPPPPPPPPYGMPPDYPLEDDDDAFLGPGIPMQEFPPQADEPEPQQNGHHQHPSHRRHHRRQRPYSAANGYMTR</sequence>
<proteinExistence type="predicted"/>
<dbReference type="AlphaFoldDB" id="A0AAN9BPY2"/>
<feature type="compositionally biased region" description="Basic residues" evidence="1">
    <location>
        <begin position="236"/>
        <end position="250"/>
    </location>
</feature>
<keyword evidence="2" id="KW-0472">Membrane</keyword>
<comment type="caution">
    <text evidence="3">The sequence shown here is derived from an EMBL/GenBank/DDBJ whole genome shotgun (WGS) entry which is preliminary data.</text>
</comment>
<gene>
    <name evidence="3" type="ORF">V1264_013556</name>
</gene>
<feature type="region of interest" description="Disordered" evidence="1">
    <location>
        <begin position="136"/>
        <end position="261"/>
    </location>
</feature>
<feature type="transmembrane region" description="Helical" evidence="2">
    <location>
        <begin position="74"/>
        <end position="98"/>
    </location>
</feature>
<keyword evidence="4" id="KW-1185">Reference proteome</keyword>
<evidence type="ECO:0000256" key="1">
    <source>
        <dbReference type="SAM" id="MobiDB-lite"/>
    </source>
</evidence>
<evidence type="ECO:0000313" key="4">
    <source>
        <dbReference type="Proteomes" id="UP001374579"/>
    </source>
</evidence>
<protein>
    <submittedName>
        <fullName evidence="3">Uncharacterized protein</fullName>
    </submittedName>
</protein>